<sequence>MSCVDIFDERALSLAPAGAQWERLASGAIWSEGPVWMFEDQSVLWSDIPNKRMLRWHPTEGQSVWRDHVEYANGHYREADGALLHCSHDGKRAIDGVMRNELYICASTSSYRIRLNTHGIQTP</sequence>
<reference evidence="4" key="1">
    <citation type="submission" date="2006-12" db="EMBL/GenBank/DDBJ databases">
        <title>Complete sequence of chromosome 1 of Verminephrobacter eiseniae EF01-2.</title>
        <authorList>
            <person name="Copeland A."/>
            <person name="Lucas S."/>
            <person name="Lapidus A."/>
            <person name="Barry K."/>
            <person name="Detter J.C."/>
            <person name="Glavina del Rio T."/>
            <person name="Dalin E."/>
            <person name="Tice H."/>
            <person name="Pitluck S."/>
            <person name="Chertkov O."/>
            <person name="Brettin T."/>
            <person name="Bruce D."/>
            <person name="Han C."/>
            <person name="Tapia R."/>
            <person name="Gilna P."/>
            <person name="Schmutz J."/>
            <person name="Larimer F."/>
            <person name="Land M."/>
            <person name="Hauser L."/>
            <person name="Kyrpides N."/>
            <person name="Kim E."/>
            <person name="Stahl D."/>
            <person name="Richardson P."/>
        </authorList>
    </citation>
    <scope>NUCLEOTIDE SEQUENCE [LARGE SCALE GENOMIC DNA]</scope>
    <source>
        <strain evidence="4">EF01-2</strain>
    </source>
</reference>
<dbReference type="InterPro" id="IPR051262">
    <property type="entry name" value="SMP-30/CGR1_Lactonase"/>
</dbReference>
<dbReference type="GeneID" id="76461223"/>
<dbReference type="SUPFAM" id="SSF63829">
    <property type="entry name" value="Calcium-dependent phosphotriesterase"/>
    <property type="match status" value="1"/>
</dbReference>
<dbReference type="KEGG" id="vei:Veis_2715"/>
<gene>
    <name evidence="3" type="ordered locus">Veis_2715</name>
</gene>
<name>A1WLF0_VEREI</name>
<accession>A1WLF0</accession>
<dbReference type="Gene3D" id="2.120.10.30">
    <property type="entry name" value="TolB, C-terminal domain"/>
    <property type="match status" value="1"/>
</dbReference>
<keyword evidence="1" id="KW-0378">Hydrolase</keyword>
<dbReference type="PANTHER" id="PTHR47572:SF4">
    <property type="entry name" value="LACTONASE DRP35"/>
    <property type="match status" value="1"/>
</dbReference>
<evidence type="ECO:0000313" key="3">
    <source>
        <dbReference type="EMBL" id="ABM58457.1"/>
    </source>
</evidence>
<keyword evidence="4" id="KW-1185">Reference proteome</keyword>
<dbReference type="HOGENOM" id="CLU_2014283_0_0_4"/>
<protein>
    <submittedName>
        <fullName evidence="3">Gluconolactonase-like protein</fullName>
    </submittedName>
</protein>
<proteinExistence type="predicted"/>
<evidence type="ECO:0000259" key="2">
    <source>
        <dbReference type="Pfam" id="PF08450"/>
    </source>
</evidence>
<dbReference type="Pfam" id="PF08450">
    <property type="entry name" value="SGL"/>
    <property type="match status" value="1"/>
</dbReference>
<dbReference type="RefSeq" id="WP_011810455.1">
    <property type="nucleotide sequence ID" value="NC_008786.1"/>
</dbReference>
<dbReference type="InterPro" id="IPR011042">
    <property type="entry name" value="6-blade_b-propeller_TolB-like"/>
</dbReference>
<dbReference type="Proteomes" id="UP000000374">
    <property type="component" value="Chromosome"/>
</dbReference>
<organism evidence="3 4">
    <name type="scientific">Verminephrobacter eiseniae (strain EF01-2)</name>
    <dbReference type="NCBI Taxonomy" id="391735"/>
    <lineage>
        <taxon>Bacteria</taxon>
        <taxon>Pseudomonadati</taxon>
        <taxon>Pseudomonadota</taxon>
        <taxon>Betaproteobacteria</taxon>
        <taxon>Burkholderiales</taxon>
        <taxon>Comamonadaceae</taxon>
        <taxon>Verminephrobacter</taxon>
    </lineage>
</organism>
<dbReference type="eggNOG" id="COG3386">
    <property type="taxonomic scope" value="Bacteria"/>
</dbReference>
<dbReference type="OrthoDB" id="241638at2"/>
<evidence type="ECO:0000256" key="1">
    <source>
        <dbReference type="ARBA" id="ARBA00022801"/>
    </source>
</evidence>
<dbReference type="AlphaFoldDB" id="A1WLF0"/>
<feature type="domain" description="SMP-30/Gluconolactonase/LRE-like region" evidence="2">
    <location>
        <begin position="30"/>
        <end position="106"/>
    </location>
</feature>
<dbReference type="GO" id="GO:0016787">
    <property type="term" value="F:hydrolase activity"/>
    <property type="evidence" value="ECO:0007669"/>
    <property type="project" value="UniProtKB-KW"/>
</dbReference>
<evidence type="ECO:0000313" key="4">
    <source>
        <dbReference type="Proteomes" id="UP000000374"/>
    </source>
</evidence>
<dbReference type="PANTHER" id="PTHR47572">
    <property type="entry name" value="LIPOPROTEIN-RELATED"/>
    <property type="match status" value="1"/>
</dbReference>
<dbReference type="EMBL" id="CP000542">
    <property type="protein sequence ID" value="ABM58457.1"/>
    <property type="molecule type" value="Genomic_DNA"/>
</dbReference>
<dbReference type="InterPro" id="IPR013658">
    <property type="entry name" value="SGL"/>
</dbReference>
<dbReference type="STRING" id="391735.Veis_2715"/>